<name>A0A409WQP5_PSICY</name>
<feature type="transmembrane region" description="Helical" evidence="2">
    <location>
        <begin position="367"/>
        <end position="383"/>
    </location>
</feature>
<feature type="region of interest" description="Disordered" evidence="1">
    <location>
        <begin position="83"/>
        <end position="138"/>
    </location>
</feature>
<dbReference type="Proteomes" id="UP000283269">
    <property type="component" value="Unassembled WGS sequence"/>
</dbReference>
<dbReference type="PANTHER" id="PTHR37402">
    <property type="entry name" value="GRAM DOMAIN-CONTAINING PROTEIN 4"/>
    <property type="match status" value="1"/>
</dbReference>
<feature type="transmembrane region" description="Helical" evidence="2">
    <location>
        <begin position="208"/>
        <end position="231"/>
    </location>
</feature>
<sequence length="635" mass="72218">MSQPQLGPIAFPNIIGDRPRLYTQATRSQLSLESNFLQSKTSLSEKAEADLTEDQLRELYDNEEIDRFLNLFSTFVTEVRAPDTPVSAEGEASEYVSEETANSIATRSSEDDGEWTPPSDSAIDGESIPASSTSPKHNSLSEEIANRYLVPILPRAQPLAPAFTLGRLRLAVQRLYLVALPVYVPFMQRQLSLATWENHSTSLLYCSIYWALWWQNLLSPSLCLYILFALLKRRIFPYPSLEDLLRHREEVLRADEFGERVSAKLSASSSSVMEIWRLFRLFEKTKRNIVKGKPRETTKDKSTTDEPEGRHSSDLVEDDVTVLDDIDDSEEAKDLKRIGLEILEDIAELHERVRNLFIWRRPASSRRYAFVLFAVFLTTMLPTRYIAKLAFFVLGFIYWHVIPIIASLPPSERRRLPTPLCDVPNDAEYAMELISQRVAAGLPINPTKSSKNSKKQQSTDSLEVPNDPSKSKSDRSRSRDNSIDWKKWGDRVAIGKSVINDMRRLKPGKAWPVHESWPPRHPIIPGIVGMVQPRSNVDARTYPCQHTSGPGLITLTHNTLLFIPLMSQSPKLTIRLASIKGVKKSGLLKGLQIRWNASTEEKTKEMKEDKFIWVGERDEVFARLVGSDGKRWMKV</sequence>
<dbReference type="GO" id="GO:0006915">
    <property type="term" value="P:apoptotic process"/>
    <property type="evidence" value="ECO:0007669"/>
    <property type="project" value="InterPro"/>
</dbReference>
<keyword evidence="2" id="KW-0472">Membrane</keyword>
<evidence type="ECO:0000313" key="4">
    <source>
        <dbReference type="Proteomes" id="UP000283269"/>
    </source>
</evidence>
<dbReference type="OrthoDB" id="1708389at2759"/>
<dbReference type="PANTHER" id="PTHR37402:SF1">
    <property type="entry name" value="GRAM DOMAIN-CONTAINING PROTEIN 4"/>
    <property type="match status" value="1"/>
</dbReference>
<evidence type="ECO:0000256" key="1">
    <source>
        <dbReference type="SAM" id="MobiDB-lite"/>
    </source>
</evidence>
<evidence type="ECO:0000313" key="3">
    <source>
        <dbReference type="EMBL" id="PPQ80817.1"/>
    </source>
</evidence>
<dbReference type="STRING" id="93625.A0A409WQP5"/>
<keyword evidence="2" id="KW-0812">Transmembrane</keyword>
<evidence type="ECO:0000256" key="2">
    <source>
        <dbReference type="SAM" id="Phobius"/>
    </source>
</evidence>
<feature type="region of interest" description="Disordered" evidence="1">
    <location>
        <begin position="443"/>
        <end position="482"/>
    </location>
</feature>
<protein>
    <submittedName>
        <fullName evidence="3">Uncharacterized protein</fullName>
    </submittedName>
</protein>
<feature type="compositionally biased region" description="Basic and acidic residues" evidence="1">
    <location>
        <begin position="293"/>
        <end position="313"/>
    </location>
</feature>
<dbReference type="InterPro" id="IPR037847">
    <property type="entry name" value="GRAMDC4"/>
</dbReference>
<feature type="region of interest" description="Disordered" evidence="1">
    <location>
        <begin position="292"/>
        <end position="313"/>
    </location>
</feature>
<reference evidence="3 4" key="1">
    <citation type="journal article" date="2018" name="Evol. Lett.">
        <title>Horizontal gene cluster transfer increased hallucinogenic mushroom diversity.</title>
        <authorList>
            <person name="Reynolds H.T."/>
            <person name="Vijayakumar V."/>
            <person name="Gluck-Thaler E."/>
            <person name="Korotkin H.B."/>
            <person name="Matheny P.B."/>
            <person name="Slot J.C."/>
        </authorList>
    </citation>
    <scope>NUCLEOTIDE SEQUENCE [LARGE SCALE GENOMIC DNA]</scope>
    <source>
        <strain evidence="3 4">2631</strain>
    </source>
</reference>
<dbReference type="AlphaFoldDB" id="A0A409WQP5"/>
<proteinExistence type="predicted"/>
<dbReference type="EMBL" id="NHYD01003307">
    <property type="protein sequence ID" value="PPQ80817.1"/>
    <property type="molecule type" value="Genomic_DNA"/>
</dbReference>
<keyword evidence="4" id="KW-1185">Reference proteome</keyword>
<feature type="compositionally biased region" description="Basic and acidic residues" evidence="1">
    <location>
        <begin position="469"/>
        <end position="482"/>
    </location>
</feature>
<keyword evidence="2" id="KW-1133">Transmembrane helix</keyword>
<comment type="caution">
    <text evidence="3">The sequence shown here is derived from an EMBL/GenBank/DDBJ whole genome shotgun (WGS) entry which is preliminary data.</text>
</comment>
<accession>A0A409WQP5</accession>
<dbReference type="InParanoid" id="A0A409WQP5"/>
<feature type="compositionally biased region" description="Polar residues" evidence="1">
    <location>
        <begin position="129"/>
        <end position="138"/>
    </location>
</feature>
<gene>
    <name evidence="3" type="ORF">CVT25_001942</name>
</gene>
<organism evidence="3 4">
    <name type="scientific">Psilocybe cyanescens</name>
    <dbReference type="NCBI Taxonomy" id="93625"/>
    <lineage>
        <taxon>Eukaryota</taxon>
        <taxon>Fungi</taxon>
        <taxon>Dikarya</taxon>
        <taxon>Basidiomycota</taxon>
        <taxon>Agaricomycotina</taxon>
        <taxon>Agaricomycetes</taxon>
        <taxon>Agaricomycetidae</taxon>
        <taxon>Agaricales</taxon>
        <taxon>Agaricineae</taxon>
        <taxon>Strophariaceae</taxon>
        <taxon>Psilocybe</taxon>
    </lineage>
</organism>